<feature type="compositionally biased region" description="Basic and acidic residues" evidence="1">
    <location>
        <begin position="314"/>
        <end position="326"/>
    </location>
</feature>
<feature type="compositionally biased region" description="Acidic residues" evidence="1">
    <location>
        <begin position="613"/>
        <end position="622"/>
    </location>
</feature>
<feature type="compositionally biased region" description="Basic residues" evidence="1">
    <location>
        <begin position="327"/>
        <end position="343"/>
    </location>
</feature>
<feature type="region of interest" description="Disordered" evidence="1">
    <location>
        <begin position="88"/>
        <end position="140"/>
    </location>
</feature>
<organism evidence="3 4">
    <name type="scientific">Meripilus lineatus</name>
    <dbReference type="NCBI Taxonomy" id="2056292"/>
    <lineage>
        <taxon>Eukaryota</taxon>
        <taxon>Fungi</taxon>
        <taxon>Dikarya</taxon>
        <taxon>Basidiomycota</taxon>
        <taxon>Agaricomycotina</taxon>
        <taxon>Agaricomycetes</taxon>
        <taxon>Polyporales</taxon>
        <taxon>Meripilaceae</taxon>
        <taxon>Meripilus</taxon>
    </lineage>
</organism>
<sequence>MTAAFNLLMEGADSPEEKNKRMASVFADLEEWGIRAKDSAQQSASKRMKGAVKQFVGLTNVDSLVDMVVTGVKALKMKDSGYNVLTIGDGTEDDSGNESGDQPAQVAQPSRKSRKTRKTQKDDSSSDSEPDRSIIKANQRDQYRSDMSMQMLDILKEATRSKTQDHFPWAAWLEHAIMHHICITGWPASVDPAPGLKFKHKGLKMHKLRAIMGAPIKIKDWESKYYKLEAEDPSSVWDAPLVINNKGKVMRTVIESLTWFAIHGKALLPAKGHTKHIVNVDSGDEDDGNEGDAISRSPPTLPSRTTQSRPSGKRRNEDADLGDILKPRSKRAHTTAQSSRKHHNDTSDGDNTSKHPSKRSRLAQPPSRTHGNQSDNLPTTLTGQSSTTLPSLPAHCHIPLFFQVHFRPFQPFRPFYSFPHLLSDIPMLPIPSYSNLPLIVSAFGLLMLLAAILLVRFASDFPTLVLRLLLSLTKSLSPPSPPILRPPPKSHISPISSDVSDSSDIFYSFVSSDERSSVLDTHSQPSPEALKALLELASRMDSNTIAKLTNFANTQNCLPRDLQPQPPVAGPSRHHDEASGQSHHQLPKRDNGKGGNRSSQQPKRIHKKVLLQESEEEEEDED</sequence>
<keyword evidence="2" id="KW-0472">Membrane</keyword>
<feature type="compositionally biased region" description="Pro residues" evidence="1">
    <location>
        <begin position="480"/>
        <end position="489"/>
    </location>
</feature>
<reference evidence="3" key="1">
    <citation type="submission" date="2022-07" db="EMBL/GenBank/DDBJ databases">
        <title>Genome Sequence of Physisporinus lineatus.</title>
        <authorList>
            <person name="Buettner E."/>
        </authorList>
    </citation>
    <scope>NUCLEOTIDE SEQUENCE</scope>
    <source>
        <strain evidence="3">VT162</strain>
    </source>
</reference>
<dbReference type="Proteomes" id="UP001212997">
    <property type="component" value="Unassembled WGS sequence"/>
</dbReference>
<gene>
    <name evidence="3" type="ORF">NLI96_g13062</name>
</gene>
<feature type="region of interest" description="Disordered" evidence="1">
    <location>
        <begin position="556"/>
        <end position="622"/>
    </location>
</feature>
<feature type="compositionally biased region" description="Polar residues" evidence="1">
    <location>
        <begin position="366"/>
        <end position="387"/>
    </location>
</feature>
<keyword evidence="2" id="KW-1133">Transmembrane helix</keyword>
<accession>A0AAD5Y719</accession>
<name>A0AAD5Y719_9APHY</name>
<feature type="compositionally biased region" description="Low complexity" evidence="1">
    <location>
        <begin position="490"/>
        <end position="499"/>
    </location>
</feature>
<protein>
    <submittedName>
        <fullName evidence="3">Uncharacterized protein</fullName>
    </submittedName>
</protein>
<evidence type="ECO:0000313" key="3">
    <source>
        <dbReference type="EMBL" id="KAJ3473290.1"/>
    </source>
</evidence>
<keyword evidence="4" id="KW-1185">Reference proteome</keyword>
<evidence type="ECO:0000313" key="4">
    <source>
        <dbReference type="Proteomes" id="UP001212997"/>
    </source>
</evidence>
<proteinExistence type="predicted"/>
<feature type="region of interest" description="Disordered" evidence="1">
    <location>
        <begin position="278"/>
        <end position="387"/>
    </location>
</feature>
<feature type="compositionally biased region" description="Polar residues" evidence="1">
    <location>
        <begin position="97"/>
        <end position="108"/>
    </location>
</feature>
<dbReference type="EMBL" id="JANAWD010001464">
    <property type="protein sequence ID" value="KAJ3473290.1"/>
    <property type="molecule type" value="Genomic_DNA"/>
</dbReference>
<keyword evidence="2" id="KW-0812">Transmembrane</keyword>
<evidence type="ECO:0000256" key="2">
    <source>
        <dbReference type="SAM" id="Phobius"/>
    </source>
</evidence>
<comment type="caution">
    <text evidence="3">The sequence shown here is derived from an EMBL/GenBank/DDBJ whole genome shotgun (WGS) entry which is preliminary data.</text>
</comment>
<dbReference type="AlphaFoldDB" id="A0AAD5Y719"/>
<evidence type="ECO:0000256" key="1">
    <source>
        <dbReference type="SAM" id="MobiDB-lite"/>
    </source>
</evidence>
<feature type="region of interest" description="Disordered" evidence="1">
    <location>
        <begin position="480"/>
        <end position="499"/>
    </location>
</feature>
<feature type="compositionally biased region" description="Basic and acidic residues" evidence="1">
    <location>
        <begin position="119"/>
        <end position="140"/>
    </location>
</feature>
<feature type="transmembrane region" description="Helical" evidence="2">
    <location>
        <begin position="436"/>
        <end position="458"/>
    </location>
</feature>